<dbReference type="EMBL" id="CP001825">
    <property type="protein sequence ID" value="ACZ41938.1"/>
    <property type="molecule type" value="Genomic_DNA"/>
</dbReference>
<accession>D1CG82</accession>
<organism evidence="3 4">
    <name type="scientific">Thermobaculum terrenum (strain ATCC BAA-798 / CCMEE 7001 / YNP1)</name>
    <dbReference type="NCBI Taxonomy" id="525904"/>
    <lineage>
        <taxon>Bacteria</taxon>
        <taxon>Bacillati</taxon>
        <taxon>Chloroflexota</taxon>
        <taxon>Chloroflexia</taxon>
        <taxon>Candidatus Thermobaculales</taxon>
        <taxon>Candidatus Thermobaculaceae</taxon>
        <taxon>Thermobaculum</taxon>
    </lineage>
</organism>
<protein>
    <recommendedName>
        <fullName evidence="2">Putative Flp pilus-assembly TadG-like N-terminal domain-containing protein</fullName>
    </recommendedName>
</protein>
<dbReference type="Proteomes" id="UP000000323">
    <property type="component" value="Chromosome 1"/>
</dbReference>
<evidence type="ECO:0000256" key="1">
    <source>
        <dbReference type="SAM" id="MobiDB-lite"/>
    </source>
</evidence>
<reference evidence="4" key="1">
    <citation type="journal article" date="2010" name="Stand. Genomic Sci.">
        <title>Complete genome sequence of 'Thermobaculum terrenum' type strain (YNP1).</title>
        <authorList>
            <person name="Kiss H."/>
            <person name="Cleland D."/>
            <person name="Lapidus A."/>
            <person name="Lucas S."/>
            <person name="Glavina Del Rio T."/>
            <person name="Nolan M."/>
            <person name="Tice H."/>
            <person name="Han C."/>
            <person name="Goodwin L."/>
            <person name="Pitluck S."/>
            <person name="Liolios K."/>
            <person name="Ivanova N."/>
            <person name="Mavromatis K."/>
            <person name="Ovchinnikova G."/>
            <person name="Pati A."/>
            <person name="Chen A."/>
            <person name="Palaniappan K."/>
            <person name="Land M."/>
            <person name="Hauser L."/>
            <person name="Chang Y."/>
            <person name="Jeffries C."/>
            <person name="Lu M."/>
            <person name="Brettin T."/>
            <person name="Detter J."/>
            <person name="Goker M."/>
            <person name="Tindall B."/>
            <person name="Beck B."/>
            <person name="McDermott T."/>
            <person name="Woyke T."/>
            <person name="Bristow J."/>
            <person name="Eisen J."/>
            <person name="Markowitz V."/>
            <person name="Hugenholtz P."/>
            <person name="Kyrpides N."/>
            <person name="Klenk H."/>
            <person name="Cheng J."/>
        </authorList>
    </citation>
    <scope>NUCLEOTIDE SEQUENCE [LARGE SCALE GENOMIC DNA]</scope>
    <source>
        <strain evidence="4">ATCC BAA-798 / YNP1</strain>
    </source>
</reference>
<proteinExistence type="predicted"/>
<feature type="region of interest" description="Disordered" evidence="1">
    <location>
        <begin position="470"/>
        <end position="490"/>
    </location>
</feature>
<evidence type="ECO:0000313" key="3">
    <source>
        <dbReference type="EMBL" id="ACZ41938.1"/>
    </source>
</evidence>
<evidence type="ECO:0000259" key="2">
    <source>
        <dbReference type="Pfam" id="PF13400"/>
    </source>
</evidence>
<dbReference type="STRING" id="525904.Tter_1022"/>
<dbReference type="HOGENOM" id="CLU_556574_0_0_0"/>
<name>D1CG82_THET1</name>
<dbReference type="eggNOG" id="COG4961">
    <property type="taxonomic scope" value="Bacteria"/>
</dbReference>
<dbReference type="KEGG" id="ttr:Tter_1022"/>
<feature type="domain" description="Putative Flp pilus-assembly TadG-like N-terminal" evidence="2">
    <location>
        <begin position="23"/>
        <end position="67"/>
    </location>
</feature>
<dbReference type="Pfam" id="PF13400">
    <property type="entry name" value="Tad"/>
    <property type="match status" value="1"/>
</dbReference>
<keyword evidence="4" id="KW-1185">Reference proteome</keyword>
<sequence>MKSVRRPMSIRARTGKLFVPRSGQSLVLFALLSVVLIGFIAMGIDLGMAYSQRRFMQNAVDAAALAATNQLADNLQGTSDGSWTFLVNDQNIRDTVRRYIDANSGITPPGSSYGAAGGCSSGPFCIEYLNVNKSLLARSPTSNGQVPSGTAIVRVNIKRTYSTFLATVLGRNKMSVGATAAAQIFPVSKPKYPPTGVWPMVRKYTGNALTEFPTNGACPPPVVFWSPNDSGSTVGDFKGLFYVGKYSAYVQELNYDPSNKVAGTIPNHVQMITEFLSDNDDPYGDTEGPPANLNGSDVHDSLVQWFRNGLSIKLTAGSYIAPPSDADNEPTIPSYSGKLSSWQINRTSTYSNYGDKVEVITGNLGNNISDAMKEYVHNHVVGKDSCGGNYALVAVYLWDKAETFQSSKSSTQRGKFVTLTGSGGDVNRVSLRDWRIYRFYDPYQPNASSYPVQSFTSSSEIKGYFPSISVNAPPQSGNPSPFQNTVRLID</sequence>
<evidence type="ECO:0000313" key="4">
    <source>
        <dbReference type="Proteomes" id="UP000000323"/>
    </source>
</evidence>
<gene>
    <name evidence="3" type="ordered locus">Tter_1022</name>
</gene>
<dbReference type="InterPro" id="IPR028087">
    <property type="entry name" value="Tad_N"/>
</dbReference>
<dbReference type="AlphaFoldDB" id="D1CG82"/>